<evidence type="ECO:0000313" key="2">
    <source>
        <dbReference type="EMBL" id="QEZ70477.1"/>
    </source>
</evidence>
<feature type="domain" description="N-acetyltransferase" evidence="1">
    <location>
        <begin position="17"/>
        <end position="177"/>
    </location>
</feature>
<name>A0A5P3XJE5_PARBF</name>
<dbReference type="EMBL" id="CP032452">
    <property type="protein sequence ID" value="QEZ70477.1"/>
    <property type="molecule type" value="Genomic_DNA"/>
</dbReference>
<dbReference type="PANTHER" id="PTHR43792:SF9">
    <property type="entry name" value="RIBOSOMAL-PROTEIN-ALANINE ACETYLTRANSFERASE"/>
    <property type="match status" value="1"/>
</dbReference>
<dbReference type="PANTHER" id="PTHR43792">
    <property type="entry name" value="GNAT FAMILY, PUTATIVE (AFU_ORTHOLOGUE AFUA_3G00765)-RELATED-RELATED"/>
    <property type="match status" value="1"/>
</dbReference>
<dbReference type="InterPro" id="IPR051531">
    <property type="entry name" value="N-acetyltransferase"/>
</dbReference>
<dbReference type="Proteomes" id="UP000326961">
    <property type="component" value="Chromosome"/>
</dbReference>
<dbReference type="SUPFAM" id="SSF55729">
    <property type="entry name" value="Acyl-CoA N-acyltransferases (Nat)"/>
    <property type="match status" value="1"/>
</dbReference>
<evidence type="ECO:0000313" key="3">
    <source>
        <dbReference type="Proteomes" id="UP000326961"/>
    </source>
</evidence>
<reference evidence="2 3" key="1">
    <citation type="submission" date="2018-09" db="EMBL/GenBank/DDBJ databases">
        <title>A clostridial neurotoxin that targets Anopheles mosquitoes.</title>
        <authorList>
            <person name="Contreras E."/>
            <person name="Masuyer G."/>
            <person name="Qureshi N."/>
            <person name="Chawla S."/>
            <person name="Lim H.L."/>
            <person name="Chen J."/>
            <person name="Stenmark P."/>
            <person name="Gill S."/>
        </authorList>
    </citation>
    <scope>NUCLEOTIDE SEQUENCE [LARGE SCALE GENOMIC DNA]</scope>
    <source>
        <strain evidence="2 3">Cbm</strain>
    </source>
</reference>
<accession>A0A5P3XJE5</accession>
<dbReference type="Pfam" id="PF13302">
    <property type="entry name" value="Acetyltransf_3"/>
    <property type="match status" value="1"/>
</dbReference>
<dbReference type="GO" id="GO:0008999">
    <property type="term" value="F:protein-N-terminal-alanine acetyltransferase activity"/>
    <property type="evidence" value="ECO:0007669"/>
    <property type="project" value="TreeGrafter"/>
</dbReference>
<dbReference type="AlphaFoldDB" id="A0A5P3XJE5"/>
<dbReference type="InterPro" id="IPR016181">
    <property type="entry name" value="Acyl_CoA_acyltransferase"/>
</dbReference>
<dbReference type="CDD" id="cd04301">
    <property type="entry name" value="NAT_SF"/>
    <property type="match status" value="1"/>
</dbReference>
<gene>
    <name evidence="2" type="ORF">D4A35_16815</name>
</gene>
<organism evidence="2 3">
    <name type="scientific">Paraclostridium bifermentans</name>
    <name type="common">Clostridium bifermentans</name>
    <dbReference type="NCBI Taxonomy" id="1490"/>
    <lineage>
        <taxon>Bacteria</taxon>
        <taxon>Bacillati</taxon>
        <taxon>Bacillota</taxon>
        <taxon>Clostridia</taxon>
        <taxon>Peptostreptococcales</taxon>
        <taxon>Peptostreptococcaceae</taxon>
        <taxon>Paraclostridium</taxon>
    </lineage>
</organism>
<proteinExistence type="predicted"/>
<dbReference type="InterPro" id="IPR000182">
    <property type="entry name" value="GNAT_dom"/>
</dbReference>
<evidence type="ECO:0000259" key="1">
    <source>
        <dbReference type="PROSITE" id="PS51186"/>
    </source>
</evidence>
<keyword evidence="2" id="KW-0808">Transferase</keyword>
<dbReference type="Gene3D" id="3.40.630.30">
    <property type="match status" value="1"/>
</dbReference>
<dbReference type="PROSITE" id="PS51186">
    <property type="entry name" value="GNAT"/>
    <property type="match status" value="1"/>
</dbReference>
<protein>
    <submittedName>
        <fullName evidence="2">N-acetyltransferase</fullName>
    </submittedName>
</protein>
<dbReference type="GO" id="GO:0005737">
    <property type="term" value="C:cytoplasm"/>
    <property type="evidence" value="ECO:0007669"/>
    <property type="project" value="TreeGrafter"/>
</dbReference>
<sequence>MLIYVFRDLPSLHTERLTLRKIYRNDINELHRCLSNDYLSKYMLIDFDKSINTTKKMLDMIINGYENDKATPWGVTLKEDGKLIGMCGFSSYSKLNNKAEVGYILNSDYWNKGIITEALSSVIDFGFKNMNLNKIEAKCISGNSASEKVMIKNGMRLDGILRSDRLHKGMYTDLKLYSILKQDK</sequence>